<proteinExistence type="predicted"/>
<dbReference type="AlphaFoldDB" id="A0AFT0"/>
<gene>
    <name evidence="1" type="ordered locus">lwe0444</name>
</gene>
<dbReference type="HOGENOM" id="CLU_975577_0_0_9"/>
<dbReference type="Proteomes" id="UP000000779">
    <property type="component" value="Chromosome"/>
</dbReference>
<sequence>MKYNKEKIGVDVLEKFREIAEELDIYLKEGANSERLAKLISQRGSLTVVSYINESLELWLNGSEQIGKEQEAELIMMYLDLYMEAMKVSKEATVNALNMFWLGTKEDPELEYMSSYTEYCRKKFELDKLTPLIKPNSSFSEKKQFGMEVTNTYAKGVEFIGKIFSTLNILAEVANQNNYNVYKIWRETIYQKIDRFNKITNNKYVLFSQTINRKIRNGESHLSLSVNIRKAVLEVKIVKKHKTIKEEIPWEDFIKIDFVKIGWMIQAFVYSQILFFQAMEDKENYLTNMQKLTSILSQKNNEGVSKRI</sequence>
<reference evidence="1 2" key="1">
    <citation type="journal article" date="2006" name="J. Bacteriol.">
        <title>Whole-genome sequence of Listeria welshimeri reveals common steps in genome reduction with Listeria innocua as compared to Listeria monocytogenes.</title>
        <authorList>
            <person name="Hain T."/>
            <person name="Steinweg C."/>
            <person name="Kuenne C.T."/>
            <person name="Billion A."/>
            <person name="Ghai R."/>
            <person name="Chatterjee S.S."/>
            <person name="Domann E."/>
            <person name="Kaerst U."/>
            <person name="Goesmann A."/>
            <person name="Bekel T."/>
            <person name="Bartels D."/>
            <person name="Kaiser O."/>
            <person name="Meyer F."/>
            <person name="Puehler A."/>
            <person name="Weisshaar B."/>
            <person name="Wehland J."/>
            <person name="Liang C."/>
            <person name="Dandekar T."/>
            <person name="Lampidis R."/>
            <person name="Kreft J."/>
            <person name="Goebel W."/>
            <person name="Chakraborty T."/>
        </authorList>
    </citation>
    <scope>NUCLEOTIDE SEQUENCE [LARGE SCALE GENOMIC DNA]</scope>
    <source>
        <strain evidence="2">ATCC 35897 / DSM 20650 / CIP 8149 / NCTC 11857 / SLCC 5334 / V8</strain>
    </source>
</reference>
<evidence type="ECO:0000313" key="2">
    <source>
        <dbReference type="Proteomes" id="UP000000779"/>
    </source>
</evidence>
<dbReference type="KEGG" id="lwe:lwe0444"/>
<name>A0AFT0_LISW6</name>
<dbReference type="EMBL" id="AM263198">
    <property type="protein sequence ID" value="CAK19862.1"/>
    <property type="molecule type" value="Genomic_DNA"/>
</dbReference>
<evidence type="ECO:0000313" key="1">
    <source>
        <dbReference type="EMBL" id="CAK19862.1"/>
    </source>
</evidence>
<protein>
    <submittedName>
        <fullName evidence="1">Uncharacterized protein</fullName>
    </submittedName>
</protein>
<organism evidence="1 2">
    <name type="scientific">Listeria welshimeri serovar 6b (strain ATCC 35897 / DSM 20650 / CCUG 15529 / CIP 8149 / NCTC 11857 / SLCC 5334 / V8)</name>
    <dbReference type="NCBI Taxonomy" id="386043"/>
    <lineage>
        <taxon>Bacteria</taxon>
        <taxon>Bacillati</taxon>
        <taxon>Bacillota</taxon>
        <taxon>Bacilli</taxon>
        <taxon>Bacillales</taxon>
        <taxon>Listeriaceae</taxon>
        <taxon>Listeria</taxon>
    </lineage>
</organism>
<accession>A0AFT0</accession>
<dbReference type="eggNOG" id="ENOG5034A3D">
    <property type="taxonomic scope" value="Bacteria"/>
</dbReference>